<dbReference type="InterPro" id="IPR000653">
    <property type="entry name" value="DegT/StrS_aminotransferase"/>
</dbReference>
<dbReference type="PIRSF" id="PIRSF000390">
    <property type="entry name" value="PLP_StrS"/>
    <property type="match status" value="1"/>
</dbReference>
<keyword evidence="4" id="KW-0032">Aminotransferase</keyword>
<dbReference type="Gene3D" id="3.40.640.10">
    <property type="entry name" value="Type I PLP-dependent aspartate aminotransferase-like (Major domain)"/>
    <property type="match status" value="1"/>
</dbReference>
<keyword evidence="1 3" id="KW-0663">Pyridoxal phosphate</keyword>
<organism evidence="4 5">
    <name type="scientific">Deinococcus aerolatus</name>
    <dbReference type="NCBI Taxonomy" id="522487"/>
    <lineage>
        <taxon>Bacteria</taxon>
        <taxon>Thermotogati</taxon>
        <taxon>Deinococcota</taxon>
        <taxon>Deinococci</taxon>
        <taxon>Deinococcales</taxon>
        <taxon>Deinococcaceae</taxon>
        <taxon>Deinococcus</taxon>
    </lineage>
</organism>
<dbReference type="InterPro" id="IPR015421">
    <property type="entry name" value="PyrdxlP-dep_Trfase_major"/>
</dbReference>
<dbReference type="Gene3D" id="3.90.1150.10">
    <property type="entry name" value="Aspartate Aminotransferase, domain 1"/>
    <property type="match status" value="1"/>
</dbReference>
<reference evidence="5" key="1">
    <citation type="journal article" date="2019" name="Int. J. Syst. Evol. Microbiol.">
        <title>The Global Catalogue of Microorganisms (GCM) 10K type strain sequencing project: providing services to taxonomists for standard genome sequencing and annotation.</title>
        <authorList>
            <consortium name="The Broad Institute Genomics Platform"/>
            <consortium name="The Broad Institute Genome Sequencing Center for Infectious Disease"/>
            <person name="Wu L."/>
            <person name="Ma J."/>
        </authorList>
    </citation>
    <scope>NUCLEOTIDE SEQUENCE [LARGE SCALE GENOMIC DNA]</scope>
    <source>
        <strain evidence="5">JCM 15442</strain>
    </source>
</reference>
<proteinExistence type="inferred from homology"/>
<dbReference type="EMBL" id="BMOL01000017">
    <property type="protein sequence ID" value="GGL90067.1"/>
    <property type="molecule type" value="Genomic_DNA"/>
</dbReference>
<evidence type="ECO:0000313" key="4">
    <source>
        <dbReference type="EMBL" id="GGL90067.1"/>
    </source>
</evidence>
<dbReference type="PANTHER" id="PTHR30244">
    <property type="entry name" value="TRANSAMINASE"/>
    <property type="match status" value="1"/>
</dbReference>
<dbReference type="InterPro" id="IPR015422">
    <property type="entry name" value="PyrdxlP-dep_Trfase_small"/>
</dbReference>
<dbReference type="PANTHER" id="PTHR30244:SF36">
    <property type="entry name" value="3-OXO-GLUCOSE-6-PHOSPHATE:GLUTAMATE AMINOTRANSFERASE"/>
    <property type="match status" value="1"/>
</dbReference>
<dbReference type="RefSeq" id="WP_188973415.1">
    <property type="nucleotide sequence ID" value="NZ_BMOL01000017.1"/>
</dbReference>
<gene>
    <name evidence="4" type="ORF">GCM10010840_30140</name>
</gene>
<dbReference type="GO" id="GO:0008483">
    <property type="term" value="F:transaminase activity"/>
    <property type="evidence" value="ECO:0007669"/>
    <property type="project" value="UniProtKB-KW"/>
</dbReference>
<comment type="caution">
    <text evidence="4">The sequence shown here is derived from an EMBL/GenBank/DDBJ whole genome shotgun (WGS) entry which is preliminary data.</text>
</comment>
<dbReference type="Pfam" id="PF01041">
    <property type="entry name" value="DegT_DnrJ_EryC1"/>
    <property type="match status" value="1"/>
</dbReference>
<evidence type="ECO:0000256" key="1">
    <source>
        <dbReference type="ARBA" id="ARBA00022898"/>
    </source>
</evidence>
<dbReference type="CDD" id="cd00616">
    <property type="entry name" value="AHBA_syn"/>
    <property type="match status" value="1"/>
</dbReference>
<keyword evidence="5" id="KW-1185">Reference proteome</keyword>
<evidence type="ECO:0000313" key="5">
    <source>
        <dbReference type="Proteomes" id="UP000639973"/>
    </source>
</evidence>
<dbReference type="Proteomes" id="UP000639973">
    <property type="component" value="Unassembled WGS sequence"/>
</dbReference>
<evidence type="ECO:0000256" key="3">
    <source>
        <dbReference type="RuleBase" id="RU004508"/>
    </source>
</evidence>
<dbReference type="InterPro" id="IPR015424">
    <property type="entry name" value="PyrdxlP-dep_Trfase"/>
</dbReference>
<sequence length="386" mass="42035">MTSSDIKQIPILDLSPEIDELWDDLNAAIQRVMRSGHFIMGPDVLAFEQEVAAYLGVKHAVGMNSGTDALIIGLRSLGIGPGDEVITTPFTFFATAESISSVGATPVFADIDPATYNIDPARIREQITPRTRAIMPVHLYGNPCAMDEIMAIAEEHGLLVIEDCAQSFGARYGGRQTGTIGHVGAYSFFPSKNLGAFGDGGLLATDDDRVAELARMLRAHGSRKKYHNEMLGYNSRLDTIQAAILRVKLPHIDRWNEGRRRVAATYSEVLKDLGGVAIPKVGEGHVFHQYTIRLTTADRDGVQHLLEQQGVGTMVYYPVPQDCLPVYAGEQRPCPVSVTLAQQVLSLPIGSVLPETDQVRVCQTLTYAMSMHVNSSAKLSDSPRST</sequence>
<accession>A0ABQ2GEP2</accession>
<dbReference type="SUPFAM" id="SSF53383">
    <property type="entry name" value="PLP-dependent transferases"/>
    <property type="match status" value="1"/>
</dbReference>
<name>A0ABQ2GEP2_9DEIO</name>
<protein>
    <submittedName>
        <fullName evidence="4">Aminotransferase</fullName>
    </submittedName>
</protein>
<evidence type="ECO:0000256" key="2">
    <source>
        <dbReference type="ARBA" id="ARBA00037999"/>
    </source>
</evidence>
<comment type="similarity">
    <text evidence="2 3">Belongs to the DegT/DnrJ/EryC1 family.</text>
</comment>
<keyword evidence="4" id="KW-0808">Transferase</keyword>